<reference evidence="1 2" key="1">
    <citation type="journal article" date="2016" name="Biochim. Biophys. Acta">
        <title>Characterization of red-shifted phycobilisomes isolated from the chlorophyll f-containing cyanobacterium Halomicronema hongdechloris.</title>
        <authorList>
            <person name="Li Y."/>
            <person name="Lin Y."/>
            <person name="Garvey C.J."/>
            <person name="Birch D."/>
            <person name="Corkery R.W."/>
            <person name="Loughlin P.C."/>
            <person name="Scheer H."/>
            <person name="Willows R.D."/>
            <person name="Chen M."/>
        </authorList>
    </citation>
    <scope>NUCLEOTIDE SEQUENCE [LARGE SCALE GENOMIC DNA]</scope>
    <source>
        <strain evidence="1 2">C2206</strain>
    </source>
</reference>
<keyword evidence="2" id="KW-1185">Reference proteome</keyword>
<dbReference type="SUPFAM" id="SSF49695">
    <property type="entry name" value="gamma-Crystallin-like"/>
    <property type="match status" value="1"/>
</dbReference>
<name>A0A1Z3HR23_9CYAN</name>
<sequence length="149" mass="16095">MKNLIASSLLASTLVLSFLGMESKAQNQASDQTRLPYPTAVIECSRRPVLFGHRDIRGRAVPISRSDRNLGGNSSGRGGDVTGFNNSAGSICVPNGWYVQIYKNQNYGPPAMNVPPGTALSFTAGGWNNEVSSVRVFRLSSFGNWIEQD</sequence>
<dbReference type="KEGG" id="hhg:XM38_036600"/>
<dbReference type="Gene3D" id="2.60.20.10">
    <property type="entry name" value="Crystallins"/>
    <property type="match status" value="1"/>
</dbReference>
<proteinExistence type="predicted"/>
<evidence type="ECO:0000313" key="2">
    <source>
        <dbReference type="Proteomes" id="UP000191901"/>
    </source>
</evidence>
<dbReference type="InterPro" id="IPR011024">
    <property type="entry name" value="G_crystallin-like"/>
</dbReference>
<gene>
    <name evidence="1" type="ORF">XM38_036600</name>
</gene>
<accession>A0A1Z3HR23</accession>
<dbReference type="Proteomes" id="UP000191901">
    <property type="component" value="Chromosome"/>
</dbReference>
<organism evidence="1 2">
    <name type="scientific">Halomicronema hongdechloris C2206</name>
    <dbReference type="NCBI Taxonomy" id="1641165"/>
    <lineage>
        <taxon>Bacteria</taxon>
        <taxon>Bacillati</taxon>
        <taxon>Cyanobacteriota</taxon>
        <taxon>Cyanophyceae</taxon>
        <taxon>Nodosilineales</taxon>
        <taxon>Nodosilineaceae</taxon>
        <taxon>Halomicronema</taxon>
    </lineage>
</organism>
<dbReference type="EMBL" id="CP021983">
    <property type="protein sequence ID" value="ASC72702.1"/>
    <property type="molecule type" value="Genomic_DNA"/>
</dbReference>
<evidence type="ECO:0000313" key="1">
    <source>
        <dbReference type="EMBL" id="ASC72702.1"/>
    </source>
</evidence>
<protein>
    <submittedName>
        <fullName evidence="1">Uncharacterized protein</fullName>
    </submittedName>
</protein>
<dbReference type="AlphaFoldDB" id="A0A1Z3HR23"/>